<dbReference type="EMBL" id="JAPFFF010000038">
    <property type="protein sequence ID" value="KAK8842383.1"/>
    <property type="molecule type" value="Genomic_DNA"/>
</dbReference>
<organism evidence="1 2">
    <name type="scientific">Tritrichomonas musculus</name>
    <dbReference type="NCBI Taxonomy" id="1915356"/>
    <lineage>
        <taxon>Eukaryota</taxon>
        <taxon>Metamonada</taxon>
        <taxon>Parabasalia</taxon>
        <taxon>Tritrichomonadida</taxon>
        <taxon>Tritrichomonadidae</taxon>
        <taxon>Tritrichomonas</taxon>
    </lineage>
</organism>
<gene>
    <name evidence="1" type="ORF">M9Y10_025965</name>
</gene>
<protein>
    <recommendedName>
        <fullName evidence="3">Condensation domain-containing protein</fullName>
    </recommendedName>
</protein>
<sequence length="424" mass="48633">MIRQLSKEITCFEKMFLGLDERCQFAVEVSKPDLIPKIIRNFQNHILGFHLKVEDSKMIYHENPIEIYPIPKSVKNVRDACNFVNSIRFDINKTLSVIAANDNTVAISAHHMICDGGLIVEAFDKLLLDEPCKLISKIPLTVCDMFSNELKNLSKDEIIKANHSLDNITKIKWSKNYEELKKQPGIQSICRHIEDESPATDFQFYKSKMNLTDSYMTSYLLAIMSLNGQIDSNYGINIPINLRQFIPKNERNFSNTQNSSFIIANALNVDPKVTIRQLAKLLRQDLLSKINKVTPLAIYQCLLDVSLSFNHKFCAYPEMSNIGQFKSDYFNNDLIDDLWVQSSSTHPAEDCIFIIAFSKMKIGKNILCSRLRQPCSVLNDTDANIMMKSFLHMMKEVPPDVSIQSAYDDLRSFQKNILKNNKHI</sequence>
<keyword evidence="2" id="KW-1185">Reference proteome</keyword>
<evidence type="ECO:0008006" key="3">
    <source>
        <dbReference type="Google" id="ProtNLM"/>
    </source>
</evidence>
<dbReference type="Proteomes" id="UP001470230">
    <property type="component" value="Unassembled WGS sequence"/>
</dbReference>
<evidence type="ECO:0000313" key="1">
    <source>
        <dbReference type="EMBL" id="KAK8842383.1"/>
    </source>
</evidence>
<accession>A0ABR2H825</accession>
<name>A0ABR2H825_9EUKA</name>
<evidence type="ECO:0000313" key="2">
    <source>
        <dbReference type="Proteomes" id="UP001470230"/>
    </source>
</evidence>
<proteinExistence type="predicted"/>
<reference evidence="1 2" key="1">
    <citation type="submission" date="2024-04" db="EMBL/GenBank/DDBJ databases">
        <title>Tritrichomonas musculus Genome.</title>
        <authorList>
            <person name="Alves-Ferreira E."/>
            <person name="Grigg M."/>
            <person name="Lorenzi H."/>
            <person name="Galac M."/>
        </authorList>
    </citation>
    <scope>NUCLEOTIDE SEQUENCE [LARGE SCALE GENOMIC DNA]</scope>
    <source>
        <strain evidence="1 2">EAF2021</strain>
    </source>
</reference>
<comment type="caution">
    <text evidence="1">The sequence shown here is derived from an EMBL/GenBank/DDBJ whole genome shotgun (WGS) entry which is preliminary data.</text>
</comment>